<dbReference type="InterPro" id="IPR029063">
    <property type="entry name" value="SAM-dependent_MTases_sf"/>
</dbReference>
<keyword evidence="1 3" id="KW-0489">Methyltransferase</keyword>
<dbReference type="EMBL" id="LFJN01000012">
    <property type="protein sequence ID" value="KPI40390.1"/>
    <property type="molecule type" value="Genomic_DNA"/>
</dbReference>
<organism evidence="3 4">
    <name type="scientific">Cyphellophora attinorum</name>
    <dbReference type="NCBI Taxonomy" id="1664694"/>
    <lineage>
        <taxon>Eukaryota</taxon>
        <taxon>Fungi</taxon>
        <taxon>Dikarya</taxon>
        <taxon>Ascomycota</taxon>
        <taxon>Pezizomycotina</taxon>
        <taxon>Eurotiomycetes</taxon>
        <taxon>Chaetothyriomycetidae</taxon>
        <taxon>Chaetothyriales</taxon>
        <taxon>Cyphellophoraceae</taxon>
        <taxon>Cyphellophora</taxon>
    </lineage>
</organism>
<dbReference type="InterPro" id="IPR007213">
    <property type="entry name" value="Ppm1/Ppm2/Tcmp"/>
</dbReference>
<dbReference type="Gene3D" id="3.40.50.150">
    <property type="entry name" value="Vaccinia Virus protein VP39"/>
    <property type="match status" value="1"/>
</dbReference>
<dbReference type="GO" id="GO:0032259">
    <property type="term" value="P:methylation"/>
    <property type="evidence" value="ECO:0007669"/>
    <property type="project" value="UniProtKB-KW"/>
</dbReference>
<dbReference type="VEuPathDB" id="FungiDB:AB675_7468"/>
<dbReference type="PIRSF" id="PIRSF028177">
    <property type="entry name" value="Polyketide_synth_Omtfrase_TcmP"/>
    <property type="match status" value="1"/>
</dbReference>
<keyword evidence="2 3" id="KW-0808">Transferase</keyword>
<accession>A0A0N1HB93</accession>
<gene>
    <name evidence="3" type="ORF">AB675_7468</name>
</gene>
<evidence type="ECO:0000313" key="4">
    <source>
        <dbReference type="Proteomes" id="UP000038010"/>
    </source>
</evidence>
<dbReference type="GeneID" id="28739717"/>
<dbReference type="PANTHER" id="PTHR43619">
    <property type="entry name" value="S-ADENOSYL-L-METHIONINE-DEPENDENT METHYLTRANSFERASE YKTD-RELATED"/>
    <property type="match status" value="1"/>
</dbReference>
<dbReference type="PANTHER" id="PTHR43619:SF2">
    <property type="entry name" value="S-ADENOSYL-L-METHIONINE-DEPENDENT METHYLTRANSFERASES SUPERFAMILY PROTEIN"/>
    <property type="match status" value="1"/>
</dbReference>
<reference evidence="3 4" key="1">
    <citation type="submission" date="2015-06" db="EMBL/GenBank/DDBJ databases">
        <title>Draft genome of the ant-associated black yeast Phialophora attae CBS 131958.</title>
        <authorList>
            <person name="Moreno L.F."/>
            <person name="Stielow B.J."/>
            <person name="de Hoog S."/>
            <person name="Vicente V.A."/>
            <person name="Weiss V.A."/>
            <person name="de Vries M."/>
            <person name="Cruz L.M."/>
            <person name="Souza E.M."/>
        </authorList>
    </citation>
    <scope>NUCLEOTIDE SEQUENCE [LARGE SCALE GENOMIC DNA]</scope>
    <source>
        <strain evidence="3 4">CBS 131958</strain>
    </source>
</reference>
<dbReference type="RefSeq" id="XP_018000353.1">
    <property type="nucleotide sequence ID" value="XM_018147837.1"/>
</dbReference>
<dbReference type="GO" id="GO:0008168">
    <property type="term" value="F:methyltransferase activity"/>
    <property type="evidence" value="ECO:0007669"/>
    <property type="project" value="UniProtKB-KW"/>
</dbReference>
<dbReference type="InterPro" id="IPR016874">
    <property type="entry name" value="TcmP-like"/>
</dbReference>
<evidence type="ECO:0000256" key="2">
    <source>
        <dbReference type="ARBA" id="ARBA00022679"/>
    </source>
</evidence>
<dbReference type="Pfam" id="PF04072">
    <property type="entry name" value="LCM"/>
    <property type="match status" value="1"/>
</dbReference>
<dbReference type="AlphaFoldDB" id="A0A0N1HB93"/>
<dbReference type="STRING" id="1664694.A0A0N1HB93"/>
<evidence type="ECO:0000313" key="3">
    <source>
        <dbReference type="EMBL" id="KPI40390.1"/>
    </source>
</evidence>
<dbReference type="SUPFAM" id="SSF53335">
    <property type="entry name" value="S-adenosyl-L-methionine-dependent methyltransferases"/>
    <property type="match status" value="1"/>
</dbReference>
<name>A0A0N1HB93_9EURO</name>
<proteinExistence type="predicted"/>
<keyword evidence="4" id="KW-1185">Reference proteome</keyword>
<sequence length="307" mass="33724">MSTKYTVNLPPVAETLVIPLLARAHDAASPDPILGDESAAATVAKLSYDFDRLEMPVHMSMSIAIRTKVFDNWAASFMAAHPNAAVVHIGCGLDDRTRRLIPGRAVTWIDVDLPEVIRLRSQVMPAATTNPQYRLLGADITSADWLADIPGERTTLILMEGVMSYLAEADVRNLLHRLTAWFERGEILLDCISSTILDNESLHPRDTRRMGAKLRSAVDDLAHLEAVAPGLKVVEALQFINAPGVERLPWSIRLRMYLSSWIPSAADAARLIRLRFERVPASGGLFASITGLGNHSSQRRSQCASGR</sequence>
<dbReference type="OrthoDB" id="203237at2759"/>
<dbReference type="Proteomes" id="UP000038010">
    <property type="component" value="Unassembled WGS sequence"/>
</dbReference>
<comment type="caution">
    <text evidence="3">The sequence shown here is derived from an EMBL/GenBank/DDBJ whole genome shotgun (WGS) entry which is preliminary data.</text>
</comment>
<protein>
    <submittedName>
        <fullName evidence="3">Tetracenomycin polyketide synthesis O-methyltransferase TcmP</fullName>
    </submittedName>
</protein>
<evidence type="ECO:0000256" key="1">
    <source>
        <dbReference type="ARBA" id="ARBA00022603"/>
    </source>
</evidence>